<gene>
    <name evidence="5" type="ORF">JL2886_03239</name>
</gene>
<dbReference type="EMBL" id="CP015124">
    <property type="protein sequence ID" value="ANP38119.1"/>
    <property type="molecule type" value="Genomic_DNA"/>
</dbReference>
<dbReference type="InterPro" id="IPR036844">
    <property type="entry name" value="Hint_dom_sf"/>
</dbReference>
<evidence type="ECO:0000256" key="3">
    <source>
        <dbReference type="SAM" id="MobiDB-lite"/>
    </source>
</evidence>
<protein>
    <submittedName>
        <fullName evidence="5">Type I secretion protein</fullName>
    </submittedName>
</protein>
<dbReference type="OrthoDB" id="6305173at2"/>
<keyword evidence="6" id="KW-1185">Reference proteome</keyword>
<feature type="region of interest" description="Disordered" evidence="3">
    <location>
        <begin position="380"/>
        <end position="437"/>
    </location>
</feature>
<dbReference type="SUPFAM" id="SSF51120">
    <property type="entry name" value="beta-Roll"/>
    <property type="match status" value="6"/>
</dbReference>
<dbReference type="InterPro" id="IPR050557">
    <property type="entry name" value="RTX_toxin/Mannuronan_C5-epim"/>
</dbReference>
<dbReference type="Pfam" id="PF00353">
    <property type="entry name" value="HemolysinCabind"/>
    <property type="match status" value="9"/>
</dbReference>
<proteinExistence type="predicted"/>
<sequence length="941" mass="96928">MAEPDWLSDLVASLTGGKGNDHMGGTTGDDTMSADLGDDTVAGEEGDDVIDGGGGDDIIFGDMGDGFDQGIDASPLELKLSNLQSVSHDGWTGSSGDNAVFSDIATLEDGSTVWGRLVLVEKSNPNMWVEFGYAEGAEVLLDGDQPGDRATFRLEFFDPVTGDPIYLNSTATFNDVDDNSYAGDAEAVIIDGNSFTSFGVSADSSLNTSIDGNMVTATGTELNDYTDQDAWFSAGFEDRSSIEFTLQTRDGLAGFTLSGDVIDDAVVTTIEQGNDTVLAGDGNDVVLGQGGDDSLFGEEGHDSLDGGAGNDFMEGGIGNDTLIGGDGADTLAGGDGDDFIEGGLGNDYMTTGIGNDTLIGGEGDDTLKNSAGDDSLVGGVGNDSIVATDGNDTLEGGEGNDTLYGGNDNDSLDGGTGDDSMDGGTGNDTLIGGDGADTIAGGDGDDYIEGGLGNDYLTTGLGNDTLIGGEGDDTLKNSAGDDSLVGGVGNDSIVATDGNDTLEGGDGNDTMYGGNHNDLLVGGAGDDLMFGEADADVFQMSDGFGNDTLTGGEAGVDYDTVDMSAVTTGVSVTYTGNEAGTITDGADTITFSEIEALTLTDQADVVDASADASGVKIDSGAGDDTIKMGAGDDSITSGAGYDQMVLTTSGGVDTIGDFDMGDDDSDSFFNDQLDVSELTGGTGPDGAIRTIDVTVTDDGFGNALLSFPGGEKLVLSGVAPGDISSHAQLMSAGIPCFTPEVLLATSRGAVPAGRIRVGDLLQTADNGFQPVIWVGKRELSPAELALRPELRPYCLRPDGLLRPERPMLLSPQHRLLVNRRTFDRETPFGESFLSAKLLAEVDENCGQLSEVTGPVTYVHLMTERHEVIFAEGIATETFWPGPEAIRGLSAEDLRELLYLFPELAAVHGLTGEEGRGYVRTGYGDLARQSLKRRDLQHLPAA</sequence>
<dbReference type="PANTHER" id="PTHR38340:SF1">
    <property type="entry name" value="S-LAYER PROTEIN"/>
    <property type="match status" value="1"/>
</dbReference>
<comment type="subcellular location">
    <subcellularLocation>
        <location evidence="1">Secreted</location>
    </subcellularLocation>
</comment>
<evidence type="ECO:0000256" key="2">
    <source>
        <dbReference type="ARBA" id="ARBA00022525"/>
    </source>
</evidence>
<accession>A0A1B0ZVG1</accession>
<dbReference type="InterPro" id="IPR011049">
    <property type="entry name" value="Serralysin-like_metalloprot_C"/>
</dbReference>
<dbReference type="SUPFAM" id="SSF51294">
    <property type="entry name" value="Hedgehog/intein (Hint) domain"/>
    <property type="match status" value="1"/>
</dbReference>
<dbReference type="GO" id="GO:0005509">
    <property type="term" value="F:calcium ion binding"/>
    <property type="evidence" value="ECO:0007669"/>
    <property type="project" value="InterPro"/>
</dbReference>
<dbReference type="InterPro" id="IPR001343">
    <property type="entry name" value="Hemolysn_Ca-bd"/>
</dbReference>
<dbReference type="Pfam" id="PF13403">
    <property type="entry name" value="Hint_2"/>
    <property type="match status" value="1"/>
</dbReference>
<evidence type="ECO:0000256" key="1">
    <source>
        <dbReference type="ARBA" id="ARBA00004613"/>
    </source>
</evidence>
<evidence type="ECO:0000259" key="4">
    <source>
        <dbReference type="Pfam" id="PF13403"/>
    </source>
</evidence>
<dbReference type="PRINTS" id="PR00313">
    <property type="entry name" value="CABNDNGRPT"/>
</dbReference>
<keyword evidence="2" id="KW-0964">Secreted</keyword>
<dbReference type="GO" id="GO:0005576">
    <property type="term" value="C:extracellular region"/>
    <property type="evidence" value="ECO:0007669"/>
    <property type="project" value="UniProtKB-SubCell"/>
</dbReference>
<dbReference type="Proteomes" id="UP000092565">
    <property type="component" value="Chromosome"/>
</dbReference>
<evidence type="ECO:0000313" key="5">
    <source>
        <dbReference type="EMBL" id="ANP38119.1"/>
    </source>
</evidence>
<dbReference type="InterPro" id="IPR028992">
    <property type="entry name" value="Hedgehog/Intein_dom"/>
</dbReference>
<dbReference type="PANTHER" id="PTHR38340">
    <property type="entry name" value="S-LAYER PROTEIN"/>
    <property type="match status" value="1"/>
</dbReference>
<dbReference type="AlphaFoldDB" id="A0A1B0ZVG1"/>
<dbReference type="Gene3D" id="2.150.10.10">
    <property type="entry name" value="Serralysin-like metalloprotease, C-terminal"/>
    <property type="match status" value="6"/>
</dbReference>
<dbReference type="RefSeq" id="WP_065272823.1">
    <property type="nucleotide sequence ID" value="NZ_CP015124.1"/>
</dbReference>
<reference evidence="5 6" key="1">
    <citation type="submission" date="2016-04" db="EMBL/GenBank/DDBJ databases">
        <authorList>
            <person name="Evans L.H."/>
            <person name="Alamgir A."/>
            <person name="Owens N."/>
            <person name="Weber N.D."/>
            <person name="Virtaneva K."/>
            <person name="Barbian K."/>
            <person name="Babar A."/>
            <person name="Rosenke K."/>
        </authorList>
    </citation>
    <scope>NUCLEOTIDE SEQUENCE [LARGE SCALE GENOMIC DNA]</scope>
    <source>
        <strain evidence="5 6">JL2886</strain>
    </source>
</reference>
<dbReference type="InterPro" id="IPR018511">
    <property type="entry name" value="Hemolysin-typ_Ca-bd_CS"/>
</dbReference>
<feature type="domain" description="Hedgehog/Intein (Hint)" evidence="4">
    <location>
        <begin position="735"/>
        <end position="881"/>
    </location>
</feature>
<name>A0A1B0ZVG1_9RHOB</name>
<evidence type="ECO:0000313" key="6">
    <source>
        <dbReference type="Proteomes" id="UP000092565"/>
    </source>
</evidence>
<organism evidence="5 6">
    <name type="scientific">Phaeobacter gallaeciensis</name>
    <dbReference type="NCBI Taxonomy" id="60890"/>
    <lineage>
        <taxon>Bacteria</taxon>
        <taxon>Pseudomonadati</taxon>
        <taxon>Pseudomonadota</taxon>
        <taxon>Alphaproteobacteria</taxon>
        <taxon>Rhodobacterales</taxon>
        <taxon>Roseobacteraceae</taxon>
        <taxon>Phaeobacter</taxon>
    </lineage>
</organism>
<dbReference type="PROSITE" id="PS00330">
    <property type="entry name" value="HEMOLYSIN_CALCIUM"/>
    <property type="match status" value="3"/>
</dbReference>
<dbReference type="PATRIC" id="fig|60890.4.peg.3155"/>
<feature type="compositionally biased region" description="Low complexity" evidence="3">
    <location>
        <begin position="427"/>
        <end position="437"/>
    </location>
</feature>